<sequence length="318" mass="36978">MSYERWAVYSAKDHKKIKNIIVDLLLYDKIVLPTPVHNKTFEQWQKKEYDPELQQKRINQIGNELLVITRWDESLINKFSTRMAHLMKNKKYINSIIEGKETKIEGKDFINYESIPLGYTTSLLKAKQKENIQHNIPSHLSKIDLIAPYYNLQELTQEMKISKRNDKIGQFGIILENELELPYHLGNEETLENVIELVKSKKYKNARARLYKWQNEIFSSDYEPNEAIKALKIGTEELNDITKNAFKKTFKKSIFTFGSIGTSLVGAGFGEVTGLVSAGISTASFFIFDFNERLEPIKNSPFAIFYDIENKYKIKLKN</sequence>
<dbReference type="Proteomes" id="UP001589590">
    <property type="component" value="Unassembled WGS sequence"/>
</dbReference>
<proteinExistence type="predicted"/>
<evidence type="ECO:0000313" key="2">
    <source>
        <dbReference type="Proteomes" id="UP001589590"/>
    </source>
</evidence>
<name>A0ABV5H024_9FLAO</name>
<accession>A0ABV5H024</accession>
<protein>
    <submittedName>
        <fullName evidence="1">Uncharacterized protein</fullName>
    </submittedName>
</protein>
<dbReference type="EMBL" id="JBHMFA010000006">
    <property type="protein sequence ID" value="MFB9105231.1"/>
    <property type="molecule type" value="Genomic_DNA"/>
</dbReference>
<organism evidence="1 2">
    <name type="scientific">Algibacter miyuki</name>
    <dbReference type="NCBI Taxonomy" id="1306933"/>
    <lineage>
        <taxon>Bacteria</taxon>
        <taxon>Pseudomonadati</taxon>
        <taxon>Bacteroidota</taxon>
        <taxon>Flavobacteriia</taxon>
        <taxon>Flavobacteriales</taxon>
        <taxon>Flavobacteriaceae</taxon>
        <taxon>Algibacter</taxon>
    </lineage>
</organism>
<evidence type="ECO:0000313" key="1">
    <source>
        <dbReference type="EMBL" id="MFB9105231.1"/>
    </source>
</evidence>
<dbReference type="RefSeq" id="WP_290274630.1">
    <property type="nucleotide sequence ID" value="NZ_JAUFQP010000016.1"/>
</dbReference>
<keyword evidence="2" id="KW-1185">Reference proteome</keyword>
<gene>
    <name evidence="1" type="ORF">ACFFU1_09985</name>
</gene>
<comment type="caution">
    <text evidence="1">The sequence shown here is derived from an EMBL/GenBank/DDBJ whole genome shotgun (WGS) entry which is preliminary data.</text>
</comment>
<reference evidence="1 2" key="1">
    <citation type="submission" date="2024-09" db="EMBL/GenBank/DDBJ databases">
        <authorList>
            <person name="Sun Q."/>
            <person name="Mori K."/>
        </authorList>
    </citation>
    <scope>NUCLEOTIDE SEQUENCE [LARGE SCALE GENOMIC DNA]</scope>
    <source>
        <strain evidence="1 2">CECT 8300</strain>
    </source>
</reference>